<dbReference type="InterPro" id="IPR050122">
    <property type="entry name" value="RTK"/>
</dbReference>
<dbReference type="PANTHER" id="PTHR24416">
    <property type="entry name" value="TYROSINE-PROTEIN KINASE RECEPTOR"/>
    <property type="match status" value="1"/>
</dbReference>
<dbReference type="PROSITE" id="PS00109">
    <property type="entry name" value="PROTEIN_KINASE_TYR"/>
    <property type="match status" value="1"/>
</dbReference>
<dbReference type="InterPro" id="IPR055162">
    <property type="entry name" value="RET_CRD"/>
</dbReference>
<feature type="compositionally biased region" description="Basic and acidic residues" evidence="4">
    <location>
        <begin position="812"/>
        <end position="826"/>
    </location>
</feature>
<dbReference type="InterPro" id="IPR017441">
    <property type="entry name" value="Protein_kinase_ATP_BS"/>
</dbReference>
<keyword evidence="3" id="KW-0547">Nucleotide-binding</keyword>
<reference evidence="6 7" key="1">
    <citation type="submission" date="2020-02" db="EMBL/GenBank/DDBJ databases">
        <authorList>
            <person name="Ferguson B K."/>
        </authorList>
    </citation>
    <scope>NUCLEOTIDE SEQUENCE [LARGE SCALE GENOMIC DNA]</scope>
</reference>
<comment type="subcellular location">
    <subcellularLocation>
        <location evidence="1">Membrane</location>
        <topology evidence="1">Single-pass membrane protein</topology>
    </subcellularLocation>
</comment>
<dbReference type="GO" id="GO:0005524">
    <property type="term" value="F:ATP binding"/>
    <property type="evidence" value="ECO:0007669"/>
    <property type="project" value="UniProtKB-UniRule"/>
</dbReference>
<dbReference type="EMBL" id="CADCXV010000753">
    <property type="protein sequence ID" value="CAB0034723.1"/>
    <property type="molecule type" value="Genomic_DNA"/>
</dbReference>
<organism evidence="6 7">
    <name type="scientific">Trichogramma brassicae</name>
    <dbReference type="NCBI Taxonomy" id="86971"/>
    <lineage>
        <taxon>Eukaryota</taxon>
        <taxon>Metazoa</taxon>
        <taxon>Ecdysozoa</taxon>
        <taxon>Arthropoda</taxon>
        <taxon>Hexapoda</taxon>
        <taxon>Insecta</taxon>
        <taxon>Pterygota</taxon>
        <taxon>Neoptera</taxon>
        <taxon>Endopterygota</taxon>
        <taxon>Hymenoptera</taxon>
        <taxon>Apocrita</taxon>
        <taxon>Proctotrupomorpha</taxon>
        <taxon>Chalcidoidea</taxon>
        <taxon>Trichogrammatidae</taxon>
        <taxon>Trichogramma</taxon>
    </lineage>
</organism>
<evidence type="ECO:0000256" key="4">
    <source>
        <dbReference type="SAM" id="MobiDB-lite"/>
    </source>
</evidence>
<feature type="domain" description="Protein kinase" evidence="5">
    <location>
        <begin position="949"/>
        <end position="1262"/>
    </location>
</feature>
<dbReference type="InterPro" id="IPR008266">
    <property type="entry name" value="Tyr_kinase_AS"/>
</dbReference>
<dbReference type="GO" id="GO:0005886">
    <property type="term" value="C:plasma membrane"/>
    <property type="evidence" value="ECO:0007669"/>
    <property type="project" value="TreeGrafter"/>
</dbReference>
<feature type="region of interest" description="Disordered" evidence="4">
    <location>
        <begin position="804"/>
        <end position="826"/>
    </location>
</feature>
<sequence>MTTMMKSIARLLTLVAFFCAWSTASVFNRLLRKFEGKKASMHTCAYSAKREYIHRRTKLYQILAAPGSRGHRSSNNWIIQLISYIYIDVLFFRSSSWSQPNITTLCIEYNNCVIRMMRNVITMYTCKTRQRLIFHRDNILLEFIQLSSAECTHIMPICTQALASEKHCYEDARTDAHLLSRCVFDITYALYFPQSDLSIRVPSLGKSQLGSGIVLLSARTLNNDSSVPVEATYQILPLKDKSAALVNGSVVLLDAPRRGSSETIVVQATGKAGAEAFLEIKVLPQYVKNGKINCTDYVQDICFWNSSRYRIYENQPTTMLGTLGPSFYQTLCPQFFKPEYDLLNGTEFFHLSNDRLWANASLDRDSWDKPRGTGPRSSCEVRCVIWDETTGIQYTREKVLHVDVLDENDNPPVSQTNTSVHIYLKDFLQGDRLDEQDLIFKDADDVSTNTYDIRLLEDHHNALNLVWNTMSVDHPKMPPSTAIFARLYSKTTLLPKSPYHVILQVTDVSLLPGYGNNTINITLSLMGPQHYTSTTAPSNHPDGLSALTASKKPGAAAAAAIVYPQETILVSRYSGQYYRITQPLLAQRETAAVQFSLRGPKAFNVTSKGGIVYVADPQALAAISNAINLRIEWKAPNEAKPSSYAILSLKIVDLTDACKQNPANGRSCANAKTAQECQGRCGVAAGGNFSNPAVNSTSQVNGTTTTTSGCAWRSNGNGQASSTMTEKYETCSANLKYCPDNVCDELEYLDLRICPQDCAIETELRFAEVNKAGRGIKRGFGTCWCEDFLICTCGSSFRDMPMSGENSLARSAKKDQQQQQGRDKPTTVDVQQAAGNTCGTSCLIGVSVACSFAFVSFMAIFCFWRTRIVSKVSRRNGGGCMRRGSSDTDAHGLGILPQDYVERGAAADSSVGGNGLLIGLDSMTAINRSLMPPKSLTTDPKWEFPRARLQIEQVLGEGEFGRVLRAKAHDIAGQPGVQTVAVKTLKECANSGELADLLSEYELLKDVKHPNVIRLLGACTGASGPVYLIIEFAEYGSLRNYLRKSRHLDTDGRLPCAMAQQLLSSSSNNGLMGTTTMTTMDETSLTSSNESITPRDIISFAWQISKGMAYLADVKLVHRDLAARNVLLAAGRQCKISDFGLTRDIYEDDAYLKRSKGRVPVKWMAPESLADHVYTSKSDVWSFGILLWELITLGASPYPGVDVHNLYNLLKSGYRMDRPANCSTQLYKLMTSCWHDEPGLRPSFKELALVWEGMLEAAADYLQLAQPRMVHNQAYFTSLNPLDSPRSTASSSGEYEQPRKIPRSVAASAASTVIAGGNGSCSSRSSNNSDSIKRDFNGLVVVGADESDKDTAVNYLNKPLASQHHLKQQQLSSKCDKVDKLEDLWQVDHRLRHPSRSNYVNESAQEAYQRHYESPIRLRNRSVASSSENESTTTPTGPSPDDDDDDDRLQAGGRPQSYIDMQSGTAAANAVAASSTTTAADNGGAKMKLAEAESLLMSFGGGSEIGA</sequence>
<comment type="catalytic activity">
    <reaction evidence="2">
        <text>L-tyrosyl-[protein] + ATP = O-phospho-L-tyrosyl-[protein] + ADP + H(+)</text>
        <dbReference type="Rhea" id="RHEA:10596"/>
        <dbReference type="Rhea" id="RHEA-COMP:10136"/>
        <dbReference type="Rhea" id="RHEA-COMP:20101"/>
        <dbReference type="ChEBI" id="CHEBI:15378"/>
        <dbReference type="ChEBI" id="CHEBI:30616"/>
        <dbReference type="ChEBI" id="CHEBI:46858"/>
        <dbReference type="ChEBI" id="CHEBI:61978"/>
        <dbReference type="ChEBI" id="CHEBI:456216"/>
        <dbReference type="EC" id="2.7.10.1"/>
    </reaction>
</comment>
<dbReference type="InterPro" id="IPR000719">
    <property type="entry name" value="Prot_kinase_dom"/>
</dbReference>
<feature type="compositionally biased region" description="Polar residues" evidence="4">
    <location>
        <begin position="1282"/>
        <end position="1294"/>
    </location>
</feature>
<gene>
    <name evidence="6" type="ORF">TBRA_LOCUS6621</name>
</gene>
<evidence type="ECO:0000256" key="2">
    <source>
        <dbReference type="ARBA" id="ARBA00051243"/>
    </source>
</evidence>
<name>A0A6H5I9Q9_9HYME</name>
<dbReference type="FunFam" id="1.10.510.10:FF:000462">
    <property type="entry name" value="Receptor tyrosine kinase"/>
    <property type="match status" value="1"/>
</dbReference>
<evidence type="ECO:0000313" key="6">
    <source>
        <dbReference type="EMBL" id="CAB0034723.1"/>
    </source>
</evidence>
<feature type="compositionally biased region" description="Polar residues" evidence="4">
    <location>
        <begin position="1396"/>
        <end position="1406"/>
    </location>
</feature>
<dbReference type="PRINTS" id="PR00109">
    <property type="entry name" value="TYRKINASE"/>
</dbReference>
<keyword evidence="7" id="KW-1185">Reference proteome</keyword>
<accession>A0A6H5I9Q9</accession>
<dbReference type="GO" id="GO:0004714">
    <property type="term" value="F:transmembrane receptor protein tyrosine kinase activity"/>
    <property type="evidence" value="ECO:0007669"/>
    <property type="project" value="UniProtKB-EC"/>
</dbReference>
<dbReference type="Gene3D" id="1.10.510.10">
    <property type="entry name" value="Transferase(Phosphotransferase) domain 1"/>
    <property type="match status" value="1"/>
</dbReference>
<dbReference type="InterPro" id="IPR020635">
    <property type="entry name" value="Tyr_kinase_cat_dom"/>
</dbReference>
<protein>
    <recommendedName>
        <fullName evidence="5">Protein kinase domain-containing protein</fullName>
    </recommendedName>
</protein>
<feature type="compositionally biased region" description="Low complexity" evidence="4">
    <location>
        <begin position="1425"/>
        <end position="1436"/>
    </location>
</feature>
<keyword evidence="3" id="KW-0067">ATP-binding</keyword>
<feature type="region of interest" description="Disordered" evidence="4">
    <location>
        <begin position="1396"/>
        <end position="1459"/>
    </location>
</feature>
<dbReference type="SMART" id="SM00219">
    <property type="entry name" value="TyrKc"/>
    <property type="match status" value="1"/>
</dbReference>
<dbReference type="Proteomes" id="UP000479190">
    <property type="component" value="Unassembled WGS sequence"/>
</dbReference>
<evidence type="ECO:0000313" key="7">
    <source>
        <dbReference type="Proteomes" id="UP000479190"/>
    </source>
</evidence>
<dbReference type="GO" id="GO:0043235">
    <property type="term" value="C:receptor complex"/>
    <property type="evidence" value="ECO:0007669"/>
    <property type="project" value="TreeGrafter"/>
</dbReference>
<dbReference type="PROSITE" id="PS00107">
    <property type="entry name" value="PROTEIN_KINASE_ATP"/>
    <property type="match status" value="1"/>
</dbReference>
<dbReference type="InterPro" id="IPR001245">
    <property type="entry name" value="Ser-Thr/Tyr_kinase_cat_dom"/>
</dbReference>
<evidence type="ECO:0000256" key="3">
    <source>
        <dbReference type="PROSITE-ProRule" id="PRU10141"/>
    </source>
</evidence>
<dbReference type="Pfam" id="PF22540">
    <property type="entry name" value="RET_CRD"/>
    <property type="match status" value="1"/>
</dbReference>
<dbReference type="PROSITE" id="PS50011">
    <property type="entry name" value="PROTEIN_KINASE_DOM"/>
    <property type="match status" value="1"/>
</dbReference>
<dbReference type="SMART" id="SM00220">
    <property type="entry name" value="S_TKc"/>
    <property type="match status" value="1"/>
</dbReference>
<dbReference type="OrthoDB" id="3256376at2759"/>
<feature type="region of interest" description="Disordered" evidence="4">
    <location>
        <begin position="1282"/>
        <end position="1302"/>
    </location>
</feature>
<evidence type="ECO:0000259" key="5">
    <source>
        <dbReference type="PROSITE" id="PS50011"/>
    </source>
</evidence>
<dbReference type="GO" id="GO:0007169">
    <property type="term" value="P:cell surface receptor protein tyrosine kinase signaling pathway"/>
    <property type="evidence" value="ECO:0007669"/>
    <property type="project" value="TreeGrafter"/>
</dbReference>
<dbReference type="SUPFAM" id="SSF56112">
    <property type="entry name" value="Protein kinase-like (PK-like)"/>
    <property type="match status" value="1"/>
</dbReference>
<feature type="binding site" evidence="3">
    <location>
        <position position="983"/>
    </location>
    <ligand>
        <name>ATP</name>
        <dbReference type="ChEBI" id="CHEBI:30616"/>
    </ligand>
</feature>
<evidence type="ECO:0000256" key="1">
    <source>
        <dbReference type="ARBA" id="ARBA00004167"/>
    </source>
</evidence>
<proteinExistence type="predicted"/>
<dbReference type="Gene3D" id="3.30.200.20">
    <property type="entry name" value="Phosphorylase Kinase, domain 1"/>
    <property type="match status" value="1"/>
</dbReference>
<dbReference type="Pfam" id="PF07714">
    <property type="entry name" value="PK_Tyr_Ser-Thr"/>
    <property type="match status" value="1"/>
</dbReference>
<dbReference type="InterPro" id="IPR011009">
    <property type="entry name" value="Kinase-like_dom_sf"/>
</dbReference>
<dbReference type="PANTHER" id="PTHR24416:SF617">
    <property type="entry name" value="RET ONCOGENE, ISOFORM A"/>
    <property type="match status" value="1"/>
</dbReference>